<dbReference type="KEGG" id="nnu:104590533"/>
<dbReference type="Pfam" id="PF24542">
    <property type="entry name" value="Ig_TPPC8_C"/>
    <property type="match status" value="1"/>
</dbReference>
<dbReference type="OMA" id="GHTISMW"/>
<dbReference type="FunCoup" id="A0A1U7ZH91">
    <property type="interactions" value="4282"/>
</dbReference>
<dbReference type="InterPro" id="IPR057651">
    <property type="entry name" value="Ig_TPPC8_C"/>
</dbReference>
<feature type="domain" description="TPPC8 second Ig-like" evidence="2">
    <location>
        <begin position="830"/>
        <end position="956"/>
    </location>
</feature>
<evidence type="ECO:0000259" key="3">
    <source>
        <dbReference type="Pfam" id="PF24545"/>
    </source>
</evidence>
<dbReference type="PANTHER" id="PTHR12975:SF6">
    <property type="entry name" value="TRAFFICKING PROTEIN PARTICLE COMPLEX SUBUNIT 8"/>
    <property type="match status" value="1"/>
</dbReference>
<dbReference type="Gene3D" id="1.25.40.10">
    <property type="entry name" value="Tetratricopeptide repeat domain"/>
    <property type="match status" value="1"/>
</dbReference>
<evidence type="ECO:0000259" key="2">
    <source>
        <dbReference type="Pfam" id="PF24544"/>
    </source>
</evidence>
<dbReference type="Pfam" id="PF24545">
    <property type="entry name" value="Ig_TPPC8_1st"/>
    <property type="match status" value="1"/>
</dbReference>
<dbReference type="Pfam" id="PF24544">
    <property type="entry name" value="Ig_TPPC8_2nd"/>
    <property type="match status" value="1"/>
</dbReference>
<evidence type="ECO:0000313" key="5">
    <source>
        <dbReference type="RefSeq" id="XP_010247548.1"/>
    </source>
</evidence>
<dbReference type="STRING" id="4432.A0A1U7ZH91"/>
<evidence type="ECO:0000259" key="1">
    <source>
        <dbReference type="Pfam" id="PF24542"/>
    </source>
</evidence>
<protein>
    <submittedName>
        <fullName evidence="5">Trafficking protein particle complex subunit 8 isoform X1</fullName>
    </submittedName>
</protein>
<evidence type="ECO:0000313" key="4">
    <source>
        <dbReference type="Proteomes" id="UP000189703"/>
    </source>
</evidence>
<dbReference type="RefSeq" id="XP_010247548.1">
    <property type="nucleotide sequence ID" value="XM_010249246.2"/>
</dbReference>
<dbReference type="eggNOG" id="KOG1938">
    <property type="taxonomic scope" value="Eukaryota"/>
</dbReference>
<gene>
    <name evidence="5" type="primary">LOC104590533</name>
</gene>
<accession>A0A1U7ZH91</accession>
<sequence>MMLAPSETRMVDPAKTFLGKMLLEEITPVVMVLRTPLVEEACLKNGFNFVEMLHPFCLFKNIDVPVRTASDQPYRLHKFKLRLFYASDVRQPNVEAAEEQLKQVVVHAAERDVSDLHSDPPELESVLNQTKPEALPSWFKIFNKELIRTLAFSEHEAFDHPVACLLVVSSKDEQPINKFVDLFNTNQLPSLLNDGAMDPKILKYYLLVHDNQDGTSEMASNILTEMRGTFGSNDCRLLCINSGKDGSEEKQDNPWSAYKNDVPLSEDLGCLLNVNDLNEIKDLMQDLSSKHIIPHMEQKIRMLNQQVSATRKGFRNQIRNLWWRKGKEDTPDAASGAMYTFSSVESQIRVLGDYAFMLRDYELALSNYRLLSTDYKLDKAWKRYAGIQEMMGLAYFMLDQSRKDAEYCMETAFSTYLKIGSSGQRNATRCGLWWAEMLKARDQHKEAASVYFRISNEEPSLHAAVMLEQASYCYLFSNPPMLRKYGFHLVLAGNRYYLSDQRKHAIRTYRSSLSVYKGNSWNYIKDHVHYHVGRWYAILGMSDVAVKHMLEVLACSHESISTQELFLRDFLQIVQKMGKEFEVFRLQLPITNMPSLKIIFEDHRTYASSTAVSVRESLWQSLEENMVPSLPTSRTNWLESQPKYSSKKYKDSSICVAGEAIKVGIEFRNPLQIPISVSGASLICELSARSEAAASEIGGQYRDSLVSVSRQQNDTEFRKLVSSWEQNSSNSLFTLSEVNFSLGGGETIMVQLSVTPKVEGVLKIVGMRWKLSGTVVSYQNFDSDDAKRKNVKGRRKGKQSSSKNLEFVVIKSLPKLGGCIHHLPKRVYAGDLRRLVLELTNDSESSVKTLKMKISHPRFLIPGSLEDMNVEFPSCLERQANCRNSHVQANTVKGSNSCFSFPEVCTQHVLDVDIQGGKTLLWPLWLHAAVPGSICLYITIYYEMENVLSEMKYRTLRMHYDLEVLPSLEMSVQISPCPSKLQEFLVRMDVVNKTSSENLQLHQLSSVGWEISSLEPDGTICPSELLMDGQALSFFFKLKNCRKPLTEGSITSARLLQGSDVSLDPQGSNEVLFDISSSVLEDFYHYERLHLGKSIQGHQTTVDFILISQSQVNSVNHEPGWQSDSTQLFSHYACLCSIASTSPVWFLMDGPRIVSHDFSISFCEIRLRMTIHNSSNAAVSVRIDTSDATSSTVRLSDVAAASQYSVSSGNQTGWRDVSLVNDIKITSDVSSSLISKASSPDGITPFVWCASSSTRVELESMSTTEIPLQICVFSPGTYNLSNYRVHWDLRFPEDKALGDGSQQSSGISPGHPFYLNVLQSP</sequence>
<dbReference type="InterPro" id="IPR024420">
    <property type="entry name" value="TRAPP_III_complex_Trs85"/>
</dbReference>
<dbReference type="InterPro" id="IPR011990">
    <property type="entry name" value="TPR-like_helical_dom_sf"/>
</dbReference>
<dbReference type="GO" id="GO:1990072">
    <property type="term" value="C:TRAPPIII protein complex"/>
    <property type="evidence" value="ECO:0000318"/>
    <property type="project" value="GO_Central"/>
</dbReference>
<keyword evidence="4" id="KW-1185">Reference proteome</keyword>
<dbReference type="Proteomes" id="UP000189703">
    <property type="component" value="Unplaced"/>
</dbReference>
<dbReference type="PANTHER" id="PTHR12975">
    <property type="entry name" value="TRANSPORT PROTEIN TRAPP"/>
    <property type="match status" value="1"/>
</dbReference>
<organism evidence="4 5">
    <name type="scientific">Nelumbo nucifera</name>
    <name type="common">Sacred lotus</name>
    <dbReference type="NCBI Taxonomy" id="4432"/>
    <lineage>
        <taxon>Eukaryota</taxon>
        <taxon>Viridiplantae</taxon>
        <taxon>Streptophyta</taxon>
        <taxon>Embryophyta</taxon>
        <taxon>Tracheophyta</taxon>
        <taxon>Spermatophyta</taxon>
        <taxon>Magnoliopsida</taxon>
        <taxon>Proteales</taxon>
        <taxon>Nelumbonaceae</taxon>
        <taxon>Nelumbo</taxon>
    </lineage>
</organism>
<feature type="domain" description="TPPC8 first Ig-like" evidence="3">
    <location>
        <begin position="617"/>
        <end position="787"/>
    </location>
</feature>
<dbReference type="GeneID" id="104590533"/>
<dbReference type="InterPro" id="IPR058538">
    <property type="entry name" value="Ig_TPPC8_2nd"/>
</dbReference>
<dbReference type="Pfam" id="PF12739">
    <property type="entry name" value="TRAPPC-Trs85"/>
    <property type="match status" value="1"/>
</dbReference>
<proteinExistence type="predicted"/>
<name>A0A1U7ZH91_NELNU</name>
<dbReference type="OrthoDB" id="437922at2759"/>
<reference evidence="5" key="1">
    <citation type="submission" date="2025-08" db="UniProtKB">
        <authorList>
            <consortium name="RefSeq"/>
        </authorList>
    </citation>
    <scope>IDENTIFICATION</scope>
</reference>
<feature type="domain" description="TPPC8 C-terminal Ig-like" evidence="1">
    <location>
        <begin position="1224"/>
        <end position="1286"/>
    </location>
</feature>
<dbReference type="SUPFAM" id="SSF48452">
    <property type="entry name" value="TPR-like"/>
    <property type="match status" value="1"/>
</dbReference>
<dbReference type="InterPro" id="IPR058541">
    <property type="entry name" value="Ig_TPPC8_1st"/>
</dbReference>